<accession>A0A2U1JEV8</accession>
<gene>
    <name evidence="4" type="ORF">BB558_000291</name>
</gene>
<reference evidence="4 5" key="1">
    <citation type="journal article" date="2018" name="MBio">
        <title>Comparative Genomics Reveals the Core Gene Toolbox for the Fungus-Insect Symbiosis.</title>
        <authorList>
            <person name="Wang Y."/>
            <person name="Stata M."/>
            <person name="Wang W."/>
            <person name="Stajich J.E."/>
            <person name="White M.M."/>
            <person name="Moncalvo J.M."/>
        </authorList>
    </citation>
    <scope>NUCLEOTIDE SEQUENCE [LARGE SCALE GENOMIC DNA]</scope>
    <source>
        <strain evidence="4 5">AUS-126-30</strain>
    </source>
</reference>
<name>A0A2U1JEV8_SMIAN</name>
<dbReference type="GO" id="GO:0005739">
    <property type="term" value="C:mitochondrion"/>
    <property type="evidence" value="ECO:0007669"/>
    <property type="project" value="TreeGrafter"/>
</dbReference>
<evidence type="ECO:0000256" key="3">
    <source>
        <dbReference type="RuleBase" id="RU003707"/>
    </source>
</evidence>
<protein>
    <recommendedName>
        <fullName evidence="6">Enoyl-CoA hydratase</fullName>
    </recommendedName>
</protein>
<organism evidence="4 5">
    <name type="scientific">Smittium angustum</name>
    <dbReference type="NCBI Taxonomy" id="133377"/>
    <lineage>
        <taxon>Eukaryota</taxon>
        <taxon>Fungi</taxon>
        <taxon>Fungi incertae sedis</taxon>
        <taxon>Zoopagomycota</taxon>
        <taxon>Kickxellomycotina</taxon>
        <taxon>Harpellomycetes</taxon>
        <taxon>Harpellales</taxon>
        <taxon>Legeriomycetaceae</taxon>
        <taxon>Smittium</taxon>
    </lineage>
</organism>
<dbReference type="PANTHER" id="PTHR11941:SF171">
    <property type="entry name" value="SD19268P"/>
    <property type="match status" value="1"/>
</dbReference>
<evidence type="ECO:0008006" key="6">
    <source>
        <dbReference type="Google" id="ProtNLM"/>
    </source>
</evidence>
<evidence type="ECO:0000256" key="1">
    <source>
        <dbReference type="ARBA" id="ARBA00005254"/>
    </source>
</evidence>
<evidence type="ECO:0000313" key="4">
    <source>
        <dbReference type="EMBL" id="PWA03621.1"/>
    </source>
</evidence>
<dbReference type="GO" id="GO:0006635">
    <property type="term" value="P:fatty acid beta-oxidation"/>
    <property type="evidence" value="ECO:0007669"/>
    <property type="project" value="TreeGrafter"/>
</dbReference>
<dbReference type="FunFam" id="1.10.12.10:FF:000001">
    <property type="entry name" value="Probable enoyl-CoA hydratase, mitochondrial"/>
    <property type="match status" value="1"/>
</dbReference>
<dbReference type="EMBL" id="MBFU01000011">
    <property type="protein sequence ID" value="PWA03621.1"/>
    <property type="molecule type" value="Genomic_DNA"/>
</dbReference>
<dbReference type="Gene3D" id="3.90.226.10">
    <property type="entry name" value="2-enoyl-CoA Hydratase, Chain A, domain 1"/>
    <property type="match status" value="1"/>
</dbReference>
<dbReference type="GO" id="GO:0016836">
    <property type="term" value="F:hydro-lyase activity"/>
    <property type="evidence" value="ECO:0007669"/>
    <property type="project" value="UniProtKB-ARBA"/>
</dbReference>
<keyword evidence="5" id="KW-1185">Reference proteome</keyword>
<dbReference type="Pfam" id="PF00378">
    <property type="entry name" value="ECH_1"/>
    <property type="match status" value="1"/>
</dbReference>
<dbReference type="InterPro" id="IPR018376">
    <property type="entry name" value="Enoyl-CoA_hyd/isom_CS"/>
</dbReference>
<dbReference type="Proteomes" id="UP000245591">
    <property type="component" value="Unassembled WGS sequence"/>
</dbReference>
<dbReference type="FunFam" id="3.90.226.10:FF:000009">
    <property type="entry name" value="Carnitinyl-CoA dehydratase"/>
    <property type="match status" value="1"/>
</dbReference>
<dbReference type="Gene3D" id="1.10.12.10">
    <property type="entry name" value="Lyase 2-enoyl-coa Hydratase, Chain A, domain 2"/>
    <property type="match status" value="1"/>
</dbReference>
<dbReference type="InterPro" id="IPR014748">
    <property type="entry name" value="Enoyl-CoA_hydra_C"/>
</dbReference>
<dbReference type="SUPFAM" id="SSF52096">
    <property type="entry name" value="ClpP/crotonase"/>
    <property type="match status" value="1"/>
</dbReference>
<dbReference type="InterPro" id="IPR001753">
    <property type="entry name" value="Enoyl-CoA_hydra/iso"/>
</dbReference>
<dbReference type="PANTHER" id="PTHR11941">
    <property type="entry name" value="ENOYL-COA HYDRATASE-RELATED"/>
    <property type="match status" value="1"/>
</dbReference>
<comment type="similarity">
    <text evidence="1 3">Belongs to the enoyl-CoA hydratase/isomerase family.</text>
</comment>
<proteinExistence type="inferred from homology"/>
<comment type="caution">
    <text evidence="4">The sequence shown here is derived from an EMBL/GenBank/DDBJ whole genome shotgun (WGS) entry which is preliminary data.</text>
</comment>
<dbReference type="PROSITE" id="PS00166">
    <property type="entry name" value="ENOYL_COA_HYDRATASE"/>
    <property type="match status" value="1"/>
</dbReference>
<dbReference type="InterPro" id="IPR029045">
    <property type="entry name" value="ClpP/crotonase-like_dom_sf"/>
</dbReference>
<evidence type="ECO:0000313" key="5">
    <source>
        <dbReference type="Proteomes" id="UP000245591"/>
    </source>
</evidence>
<sequence>MAAIRLQSTYTNLFRLPVSLRPISPVIRSRFLQTTPDIKKECYINESENGIFTIVLDRPKAKNALSKKLLEEFRSAINQIKNKSDARVAILKSNVEGVFCAGADLKERLTMEPHEVSQFLTTLKQTYIELETLPMPTIAAIDGAALGGGFEMALCCDMRVCGTKSVIGLPETALGIIPGAGGTQRLSRLVGPSKTKELIFSGLRLNPEQSLKYGIVNDIVGPSSYSGIAASISNQNNTATGYDLALAWAKKISSQGPIAIRMAKKAISMGSQTDIQTGLEIEQLCYDRVIGTEDRMEGLRAFKEKRPPVYKGK</sequence>
<keyword evidence="2" id="KW-0456">Lyase</keyword>
<dbReference type="CDD" id="cd06558">
    <property type="entry name" value="crotonase-like"/>
    <property type="match status" value="1"/>
</dbReference>
<evidence type="ECO:0000256" key="2">
    <source>
        <dbReference type="ARBA" id="ARBA00023239"/>
    </source>
</evidence>
<dbReference type="AlphaFoldDB" id="A0A2U1JEV8"/>